<comment type="caution">
    <text evidence="2">The sequence shown here is derived from an EMBL/GenBank/DDBJ whole genome shotgun (WGS) entry which is preliminary data.</text>
</comment>
<proteinExistence type="predicted"/>
<keyword evidence="3" id="KW-1185">Reference proteome</keyword>
<dbReference type="Gene3D" id="3.90.1340.10">
    <property type="entry name" value="Phage tail collar domain"/>
    <property type="match status" value="1"/>
</dbReference>
<sequence length="175" mass="17995">MSDPYIGEIRLFGFPRIPNGWLACAGQSLPISQYETLYTVVGTTYGGDGASTFNLPDLRGRVAIGQGQGQGFPNYVLGQVGGEEQHTLVEAEMPAHSHALASSTATGTAATPGQTLHLATASAGELYAPTANAGTYAVMAACVTTAGNSVAHDNMMPTVVANYCICYSGIFPSSG</sequence>
<dbReference type="Proteomes" id="UP000290819">
    <property type="component" value="Unassembled WGS sequence"/>
</dbReference>
<dbReference type="EMBL" id="MZXW01000054">
    <property type="protein sequence ID" value="RXT34543.1"/>
    <property type="molecule type" value="Genomic_DNA"/>
</dbReference>
<name>A0A4Q1ULV3_9BRAD</name>
<gene>
    <name evidence="2" type="ORF">B5V03_38005</name>
</gene>
<dbReference type="InterPro" id="IPR011083">
    <property type="entry name" value="Phage_tail_collar_dom"/>
</dbReference>
<reference evidence="2 3" key="1">
    <citation type="submission" date="2017-03" db="EMBL/GenBank/DDBJ databases">
        <authorList>
            <person name="Safronova V.I."/>
            <person name="Sazanova A.L."/>
            <person name="Chirak E.R."/>
        </authorList>
    </citation>
    <scope>NUCLEOTIDE SEQUENCE [LARGE SCALE GENOMIC DNA]</scope>
    <source>
        <strain evidence="2 3">Opo-243</strain>
    </source>
</reference>
<feature type="domain" description="Phage tail collar" evidence="1">
    <location>
        <begin position="7"/>
        <end position="62"/>
    </location>
</feature>
<dbReference type="RefSeq" id="WP_129275607.1">
    <property type="nucleotide sequence ID" value="NZ_MZXW01000054.1"/>
</dbReference>
<evidence type="ECO:0000313" key="3">
    <source>
        <dbReference type="Proteomes" id="UP000290819"/>
    </source>
</evidence>
<dbReference type="AlphaFoldDB" id="A0A4Q1ULV3"/>
<dbReference type="SUPFAM" id="SSF88874">
    <property type="entry name" value="Receptor-binding domain of short tail fibre protein gp12"/>
    <property type="match status" value="1"/>
</dbReference>
<accession>A0A4Q1ULV3</accession>
<dbReference type="OrthoDB" id="9810174at2"/>
<dbReference type="Pfam" id="PF07484">
    <property type="entry name" value="Collar"/>
    <property type="match status" value="1"/>
</dbReference>
<protein>
    <submittedName>
        <fullName evidence="2">Phage tail protein</fullName>
    </submittedName>
</protein>
<organism evidence="2 3">
    <name type="scientific">Bradyrhizobium betae</name>
    <dbReference type="NCBI Taxonomy" id="244734"/>
    <lineage>
        <taxon>Bacteria</taxon>
        <taxon>Pseudomonadati</taxon>
        <taxon>Pseudomonadota</taxon>
        <taxon>Alphaproteobacteria</taxon>
        <taxon>Hyphomicrobiales</taxon>
        <taxon>Nitrobacteraceae</taxon>
        <taxon>Bradyrhizobium</taxon>
    </lineage>
</organism>
<evidence type="ECO:0000259" key="1">
    <source>
        <dbReference type="Pfam" id="PF07484"/>
    </source>
</evidence>
<dbReference type="InterPro" id="IPR037053">
    <property type="entry name" value="Phage_tail_collar_dom_sf"/>
</dbReference>
<evidence type="ECO:0000313" key="2">
    <source>
        <dbReference type="EMBL" id="RXT34543.1"/>
    </source>
</evidence>